<keyword evidence="3" id="KW-1185">Reference proteome</keyword>
<organism evidence="2 3">
    <name type="scientific">Cudoniella acicularis</name>
    <dbReference type="NCBI Taxonomy" id="354080"/>
    <lineage>
        <taxon>Eukaryota</taxon>
        <taxon>Fungi</taxon>
        <taxon>Dikarya</taxon>
        <taxon>Ascomycota</taxon>
        <taxon>Pezizomycotina</taxon>
        <taxon>Leotiomycetes</taxon>
        <taxon>Helotiales</taxon>
        <taxon>Tricladiaceae</taxon>
        <taxon>Cudoniella</taxon>
    </lineage>
</organism>
<dbReference type="CDD" id="cd08276">
    <property type="entry name" value="MDR7"/>
    <property type="match status" value="1"/>
</dbReference>
<evidence type="ECO:0000259" key="1">
    <source>
        <dbReference type="SMART" id="SM00829"/>
    </source>
</evidence>
<sequence>MSVGPNSTWATNIGAAVVLVTNPDWIDGDDPAQYTVDGTLGAGKVHGTLTQYKVVKDTLVILAPKNLSFEEAASMVACGGTAMHALEGGLGRGSLQGKTVLAMGTGGLAAALGAHVIATSSSPTKLEVAKRLGATHLINYTTTPNWAEEVLRLTDGKGVDLVADVGGAGTLLQSLEAVRVGGTVSMIGFLTVSEKVDIVPGLVFGAKTLKGIRGNSKAMLERAIALIERNDLHPVISVYEWDEVKKAFGDLRRGNSVGKLVIKV</sequence>
<dbReference type="SUPFAM" id="SSF51735">
    <property type="entry name" value="NAD(P)-binding Rossmann-fold domains"/>
    <property type="match status" value="1"/>
</dbReference>
<dbReference type="EMBL" id="JAAMPI010002095">
    <property type="protein sequence ID" value="KAF4618417.1"/>
    <property type="molecule type" value="Genomic_DNA"/>
</dbReference>
<dbReference type="InterPro" id="IPR052711">
    <property type="entry name" value="Zinc_ADH-like"/>
</dbReference>
<dbReference type="InterPro" id="IPR011032">
    <property type="entry name" value="GroES-like_sf"/>
</dbReference>
<gene>
    <name evidence="2" type="ORF">G7Y89_g14887</name>
</gene>
<dbReference type="Gene3D" id="3.40.50.720">
    <property type="entry name" value="NAD(P)-binding Rossmann-like Domain"/>
    <property type="match status" value="1"/>
</dbReference>
<proteinExistence type="predicted"/>
<dbReference type="InterPro" id="IPR013149">
    <property type="entry name" value="ADH-like_C"/>
</dbReference>
<dbReference type="InterPro" id="IPR036291">
    <property type="entry name" value="NAD(P)-bd_dom_sf"/>
</dbReference>
<protein>
    <recommendedName>
        <fullName evidence="1">Enoyl reductase (ER) domain-containing protein</fullName>
    </recommendedName>
</protein>
<dbReference type="InterPro" id="IPR020843">
    <property type="entry name" value="ER"/>
</dbReference>
<feature type="domain" description="Enoyl reductase (ER)" evidence="1">
    <location>
        <begin position="14"/>
        <end position="262"/>
    </location>
</feature>
<name>A0A8H4VQJ6_9HELO</name>
<dbReference type="OrthoDB" id="3509362at2759"/>
<dbReference type="SMART" id="SM00829">
    <property type="entry name" value="PKS_ER"/>
    <property type="match status" value="1"/>
</dbReference>
<dbReference type="Pfam" id="PF00107">
    <property type="entry name" value="ADH_zinc_N"/>
    <property type="match status" value="1"/>
</dbReference>
<dbReference type="Gene3D" id="3.90.180.10">
    <property type="entry name" value="Medium-chain alcohol dehydrogenases, catalytic domain"/>
    <property type="match status" value="1"/>
</dbReference>
<dbReference type="GO" id="GO:0016491">
    <property type="term" value="F:oxidoreductase activity"/>
    <property type="evidence" value="ECO:0007669"/>
    <property type="project" value="InterPro"/>
</dbReference>
<dbReference type="PANTHER" id="PTHR45033">
    <property type="match status" value="1"/>
</dbReference>
<dbReference type="SUPFAM" id="SSF50129">
    <property type="entry name" value="GroES-like"/>
    <property type="match status" value="1"/>
</dbReference>
<comment type="caution">
    <text evidence="2">The sequence shown here is derived from an EMBL/GenBank/DDBJ whole genome shotgun (WGS) entry which is preliminary data.</text>
</comment>
<evidence type="ECO:0000313" key="3">
    <source>
        <dbReference type="Proteomes" id="UP000566819"/>
    </source>
</evidence>
<reference evidence="2 3" key="1">
    <citation type="submission" date="2020-03" db="EMBL/GenBank/DDBJ databases">
        <title>Draft Genome Sequence of Cudoniella acicularis.</title>
        <authorList>
            <person name="Buettner E."/>
            <person name="Kellner H."/>
        </authorList>
    </citation>
    <scope>NUCLEOTIDE SEQUENCE [LARGE SCALE GENOMIC DNA]</scope>
    <source>
        <strain evidence="2 3">DSM 108380</strain>
    </source>
</reference>
<accession>A0A8H4VQJ6</accession>
<dbReference type="AlphaFoldDB" id="A0A8H4VQJ6"/>
<evidence type="ECO:0000313" key="2">
    <source>
        <dbReference type="EMBL" id="KAF4618417.1"/>
    </source>
</evidence>
<dbReference type="PANTHER" id="PTHR45033:SF2">
    <property type="entry name" value="ZINC-TYPE ALCOHOL DEHYDROGENASE-LIKE PROTEIN C1773.06C"/>
    <property type="match status" value="1"/>
</dbReference>
<dbReference type="Proteomes" id="UP000566819">
    <property type="component" value="Unassembled WGS sequence"/>
</dbReference>